<evidence type="ECO:0000313" key="2">
    <source>
        <dbReference type="Proteomes" id="UP000035088"/>
    </source>
</evidence>
<dbReference type="Pfam" id="PF20060">
    <property type="entry name" value="DUF6459"/>
    <property type="match status" value="1"/>
</dbReference>
<dbReference type="Proteomes" id="UP000035088">
    <property type="component" value="Unassembled WGS sequence"/>
</dbReference>
<comment type="caution">
    <text evidence="1">The sequence shown here is derived from an EMBL/GenBank/DDBJ whole genome shotgun (WGS) entry which is preliminary data.</text>
</comment>
<keyword evidence="2" id="KW-1185">Reference proteome</keyword>
<dbReference type="STRING" id="1073574.GOARA_050_00320"/>
<dbReference type="EMBL" id="BAEE01000050">
    <property type="protein sequence ID" value="GAB09970.1"/>
    <property type="molecule type" value="Genomic_DNA"/>
</dbReference>
<organism evidence="1 2">
    <name type="scientific">Gordonia araii NBRC 100433</name>
    <dbReference type="NCBI Taxonomy" id="1073574"/>
    <lineage>
        <taxon>Bacteria</taxon>
        <taxon>Bacillati</taxon>
        <taxon>Actinomycetota</taxon>
        <taxon>Actinomycetes</taxon>
        <taxon>Mycobacteriales</taxon>
        <taxon>Gordoniaceae</taxon>
        <taxon>Gordonia</taxon>
    </lineage>
</organism>
<sequence>MEPIGSALRPMYMETSHVVLRPAPPFEHPGRWAEPCDCATGGPPQRRPERVLRSVPLTTSADQRPSDQIAISAREFAIAAMTVVLEVVDGRRPVTALRPLAAQPVIDHVVTKGRARFGSGAATRPGTAGMRLRRVHIQLTDDGQAEFYGSYSCGERVRAFAGRIVTAKPSGRGTVADASERAKPRWRVQGLMLD</sequence>
<accession>G7H295</accession>
<reference evidence="1 2" key="1">
    <citation type="submission" date="2011-11" db="EMBL/GenBank/DDBJ databases">
        <title>Whole genome shotgun sequence of Gordonia araii NBRC 100433.</title>
        <authorList>
            <person name="Yoshida Y."/>
            <person name="Hosoyama A."/>
            <person name="Tsuchikane K."/>
            <person name="Katsumata H."/>
            <person name="Yamazaki S."/>
            <person name="Fujita N."/>
        </authorList>
    </citation>
    <scope>NUCLEOTIDE SEQUENCE [LARGE SCALE GENOMIC DNA]</scope>
    <source>
        <strain evidence="1 2">NBRC 100433</strain>
    </source>
</reference>
<gene>
    <name evidence="1" type="ORF">GOARA_050_00320</name>
</gene>
<proteinExistence type="predicted"/>
<evidence type="ECO:0000313" key="1">
    <source>
        <dbReference type="EMBL" id="GAB09970.1"/>
    </source>
</evidence>
<dbReference type="AlphaFoldDB" id="G7H295"/>
<dbReference type="InterPro" id="IPR045596">
    <property type="entry name" value="DUF6459"/>
</dbReference>
<name>G7H295_9ACTN</name>
<protein>
    <submittedName>
        <fullName evidence="1">Uncharacterized protein</fullName>
    </submittedName>
</protein>